<sequence length="173" mass="19588">MVKDGSTSGTRPMLWFCKLAYLTPASCFDALRYFQDSWPGFLAMEYARLFITIRFIPKSRTSAPIISFFHHAPNCTSEGGILAIIPYIKAKWICGVIHEVPETISHSSVRPAAIVVPESVRDQAQGCVVSVRIRFSRLTEQLYNTNPLDQHDHIYPKRSIITRKVLRHAKGDP</sequence>
<organism evidence="1 2">
    <name type="scientific">Thelephora ganbajun</name>
    <name type="common">Ganba fungus</name>
    <dbReference type="NCBI Taxonomy" id="370292"/>
    <lineage>
        <taxon>Eukaryota</taxon>
        <taxon>Fungi</taxon>
        <taxon>Dikarya</taxon>
        <taxon>Basidiomycota</taxon>
        <taxon>Agaricomycotina</taxon>
        <taxon>Agaricomycetes</taxon>
        <taxon>Thelephorales</taxon>
        <taxon>Thelephoraceae</taxon>
        <taxon>Thelephora</taxon>
    </lineage>
</organism>
<reference evidence="1" key="2">
    <citation type="journal article" date="2020" name="Nat. Commun.">
        <title>Large-scale genome sequencing of mycorrhizal fungi provides insights into the early evolution of symbiotic traits.</title>
        <authorList>
            <person name="Miyauchi S."/>
            <person name="Kiss E."/>
            <person name="Kuo A."/>
            <person name="Drula E."/>
            <person name="Kohler A."/>
            <person name="Sanchez-Garcia M."/>
            <person name="Morin E."/>
            <person name="Andreopoulos B."/>
            <person name="Barry K.W."/>
            <person name="Bonito G."/>
            <person name="Buee M."/>
            <person name="Carver A."/>
            <person name="Chen C."/>
            <person name="Cichocki N."/>
            <person name="Clum A."/>
            <person name="Culley D."/>
            <person name="Crous P.W."/>
            <person name="Fauchery L."/>
            <person name="Girlanda M."/>
            <person name="Hayes R.D."/>
            <person name="Keri Z."/>
            <person name="LaButti K."/>
            <person name="Lipzen A."/>
            <person name="Lombard V."/>
            <person name="Magnuson J."/>
            <person name="Maillard F."/>
            <person name="Murat C."/>
            <person name="Nolan M."/>
            <person name="Ohm R.A."/>
            <person name="Pangilinan J."/>
            <person name="Pereira M.F."/>
            <person name="Perotto S."/>
            <person name="Peter M."/>
            <person name="Pfister S."/>
            <person name="Riley R."/>
            <person name="Sitrit Y."/>
            <person name="Stielow J.B."/>
            <person name="Szollosi G."/>
            <person name="Zifcakova L."/>
            <person name="Stursova M."/>
            <person name="Spatafora J.W."/>
            <person name="Tedersoo L."/>
            <person name="Vaario L.M."/>
            <person name="Yamada A."/>
            <person name="Yan M."/>
            <person name="Wang P."/>
            <person name="Xu J."/>
            <person name="Bruns T."/>
            <person name="Baldrian P."/>
            <person name="Vilgalys R."/>
            <person name="Dunand C."/>
            <person name="Henrissat B."/>
            <person name="Grigoriev I.V."/>
            <person name="Hibbett D."/>
            <person name="Nagy L.G."/>
            <person name="Martin F.M."/>
        </authorList>
    </citation>
    <scope>NUCLEOTIDE SEQUENCE</scope>
    <source>
        <strain evidence="1">P2</strain>
    </source>
</reference>
<proteinExistence type="predicted"/>
<comment type="caution">
    <text evidence="1">The sequence shown here is derived from an EMBL/GenBank/DDBJ whole genome shotgun (WGS) entry which is preliminary data.</text>
</comment>
<protein>
    <submittedName>
        <fullName evidence="1">Uncharacterized protein</fullName>
    </submittedName>
</protein>
<keyword evidence="2" id="KW-1185">Reference proteome</keyword>
<accession>A0ACB6ZT18</accession>
<name>A0ACB6ZT18_THEGA</name>
<evidence type="ECO:0000313" key="1">
    <source>
        <dbReference type="EMBL" id="KAF9652752.1"/>
    </source>
</evidence>
<gene>
    <name evidence="1" type="ORF">BDM02DRAFT_2595234</name>
</gene>
<reference evidence="1" key="1">
    <citation type="submission" date="2019-10" db="EMBL/GenBank/DDBJ databases">
        <authorList>
            <consortium name="DOE Joint Genome Institute"/>
            <person name="Kuo A."/>
            <person name="Miyauchi S."/>
            <person name="Kiss E."/>
            <person name="Drula E."/>
            <person name="Kohler A."/>
            <person name="Sanchez-Garcia M."/>
            <person name="Andreopoulos B."/>
            <person name="Barry K.W."/>
            <person name="Bonito G."/>
            <person name="Buee M."/>
            <person name="Carver A."/>
            <person name="Chen C."/>
            <person name="Cichocki N."/>
            <person name="Clum A."/>
            <person name="Culley D."/>
            <person name="Crous P.W."/>
            <person name="Fauchery L."/>
            <person name="Girlanda M."/>
            <person name="Hayes R."/>
            <person name="Keri Z."/>
            <person name="Labutti K."/>
            <person name="Lipzen A."/>
            <person name="Lombard V."/>
            <person name="Magnuson J."/>
            <person name="Maillard F."/>
            <person name="Morin E."/>
            <person name="Murat C."/>
            <person name="Nolan M."/>
            <person name="Ohm R."/>
            <person name="Pangilinan J."/>
            <person name="Pereira M."/>
            <person name="Perotto S."/>
            <person name="Peter M."/>
            <person name="Riley R."/>
            <person name="Sitrit Y."/>
            <person name="Stielow B."/>
            <person name="Szollosi G."/>
            <person name="Zifcakova L."/>
            <person name="Stursova M."/>
            <person name="Spatafora J.W."/>
            <person name="Tedersoo L."/>
            <person name="Vaario L.-M."/>
            <person name="Yamada A."/>
            <person name="Yan M."/>
            <person name="Wang P."/>
            <person name="Xu J."/>
            <person name="Bruns T."/>
            <person name="Baldrian P."/>
            <person name="Vilgalys R."/>
            <person name="Henrissat B."/>
            <person name="Grigoriev I.V."/>
            <person name="Hibbett D."/>
            <person name="Nagy L.G."/>
            <person name="Martin F.M."/>
        </authorList>
    </citation>
    <scope>NUCLEOTIDE SEQUENCE</scope>
    <source>
        <strain evidence="1">P2</strain>
    </source>
</reference>
<dbReference type="EMBL" id="MU117967">
    <property type="protein sequence ID" value="KAF9652752.1"/>
    <property type="molecule type" value="Genomic_DNA"/>
</dbReference>
<evidence type="ECO:0000313" key="2">
    <source>
        <dbReference type="Proteomes" id="UP000886501"/>
    </source>
</evidence>
<dbReference type="Proteomes" id="UP000886501">
    <property type="component" value="Unassembled WGS sequence"/>
</dbReference>